<dbReference type="InterPro" id="IPR035969">
    <property type="entry name" value="Rab-GAP_TBC_sf"/>
</dbReference>
<keyword evidence="4" id="KW-1185">Reference proteome</keyword>
<dbReference type="EMBL" id="KZ819293">
    <property type="protein sequence ID" value="PWN97963.1"/>
    <property type="molecule type" value="Genomic_DNA"/>
</dbReference>
<reference evidence="3 4" key="1">
    <citation type="journal article" date="2018" name="Mol. Biol. Evol.">
        <title>Broad Genomic Sampling Reveals a Smut Pathogenic Ancestry of the Fungal Clade Ustilaginomycotina.</title>
        <authorList>
            <person name="Kijpornyongpan T."/>
            <person name="Mondo S.J."/>
            <person name="Barry K."/>
            <person name="Sandor L."/>
            <person name="Lee J."/>
            <person name="Lipzen A."/>
            <person name="Pangilinan J."/>
            <person name="LaButti K."/>
            <person name="Hainaut M."/>
            <person name="Henrissat B."/>
            <person name="Grigoriev I.V."/>
            <person name="Spatafora J.W."/>
            <person name="Aime M.C."/>
        </authorList>
    </citation>
    <scope>NUCLEOTIDE SEQUENCE [LARGE SCALE GENOMIC DNA]</scope>
    <source>
        <strain evidence="3 4">MCA 4186</strain>
    </source>
</reference>
<feature type="compositionally biased region" description="Basic and acidic residues" evidence="1">
    <location>
        <begin position="190"/>
        <end position="199"/>
    </location>
</feature>
<dbReference type="GO" id="GO:0031267">
    <property type="term" value="F:small GTPase binding"/>
    <property type="evidence" value="ECO:0007669"/>
    <property type="project" value="TreeGrafter"/>
</dbReference>
<organism evidence="3 4">
    <name type="scientific">Tilletiopsis washingtonensis</name>
    <dbReference type="NCBI Taxonomy" id="58919"/>
    <lineage>
        <taxon>Eukaryota</taxon>
        <taxon>Fungi</taxon>
        <taxon>Dikarya</taxon>
        <taxon>Basidiomycota</taxon>
        <taxon>Ustilaginomycotina</taxon>
        <taxon>Exobasidiomycetes</taxon>
        <taxon>Entylomatales</taxon>
        <taxon>Entylomatales incertae sedis</taxon>
        <taxon>Tilletiopsis</taxon>
    </lineage>
</organism>
<dbReference type="InterPro" id="IPR050302">
    <property type="entry name" value="Rab_GAP_TBC_domain"/>
</dbReference>
<accession>A0A316ZCK1</accession>
<evidence type="ECO:0000256" key="1">
    <source>
        <dbReference type="SAM" id="MobiDB-lite"/>
    </source>
</evidence>
<name>A0A316ZCK1_9BASI</name>
<dbReference type="PANTHER" id="PTHR47219">
    <property type="entry name" value="RAB GTPASE-ACTIVATING PROTEIN 1-LIKE"/>
    <property type="match status" value="1"/>
</dbReference>
<dbReference type="InterPro" id="IPR011992">
    <property type="entry name" value="EF-hand-dom_pair"/>
</dbReference>
<dbReference type="SUPFAM" id="SSF47923">
    <property type="entry name" value="Ypt/Rab-GAP domain of gyp1p"/>
    <property type="match status" value="2"/>
</dbReference>
<dbReference type="SUPFAM" id="SSF47473">
    <property type="entry name" value="EF-hand"/>
    <property type="match status" value="1"/>
</dbReference>
<feature type="region of interest" description="Disordered" evidence="1">
    <location>
        <begin position="176"/>
        <end position="254"/>
    </location>
</feature>
<dbReference type="GeneID" id="37268127"/>
<dbReference type="Pfam" id="PF00566">
    <property type="entry name" value="RabGAP-TBC"/>
    <property type="match status" value="1"/>
</dbReference>
<dbReference type="RefSeq" id="XP_025598242.1">
    <property type="nucleotide sequence ID" value="XM_025740581.1"/>
</dbReference>
<evidence type="ECO:0000313" key="4">
    <source>
        <dbReference type="Proteomes" id="UP000245946"/>
    </source>
</evidence>
<dbReference type="STRING" id="58919.A0A316ZCK1"/>
<gene>
    <name evidence="3" type="ORF">FA09DRAFT_308497</name>
</gene>
<evidence type="ECO:0000313" key="3">
    <source>
        <dbReference type="EMBL" id="PWN97963.1"/>
    </source>
</evidence>
<dbReference type="PROSITE" id="PS50086">
    <property type="entry name" value="TBC_RABGAP"/>
    <property type="match status" value="1"/>
</dbReference>
<sequence>MSTIAHSLRDYREPSRVEATMHSFGLPASEAPLDEVPAVLSLSSGASSSSSAGAEAGSSAAAAQEEEQVYAGRLTLTASFLLFASLDRRSCRLTLPLYCVRRVERLNAGRSGVFALAVVVWHGMKIIIQLNALRPQCEQFCALLRDGLRAQLSSMKKLKGFTAGCYSEVLLAEAAEADGEKPDATPTGEEPPKLDEKAAAADAAPQDDAARPEGVDEKDKKAAELARQVAGVSEGEVKPEDEVPPAPAYHAGLGARFRYPGDPRKLREKSKMKLWRDYLKVHGRNLTIVRYPQFLRLVQVGLPNRVRGEIWELTSGSIYQRFANAGEYERILRENEGKTSTSTEEIEKDLYRSLPEFAAYQSPIGINALRRVLTAYSWKNRELGYCQGQNILVAAFLIYMSEEQCFWMLDMLCDRLLPGYYTQSMSGTILDQKVFEHLVQRTLPMIHDHFLQTDIQLSVASLPWFLSLYINSMPMVFAFRIVDCFMAMGPKVLFQIGLAILKINGEELLSGRVTDDGAFINMLKRYFRTLGDSAHPDATNPRHRQITNFQELLVVAFREFGTVTDETIASERRRFRQEIVQEIELFAKRGAVRNLRDLGSFSKEQAGLIYDQVVEAIYRTRHAPRAGDGPGNAVAPPLAPTDADYKEMRVDLPTFRYFLAEVATWARDEYVISNGFQERTERKVPEHDVVARVFRYWDSEKRGTLSLQDIVSGLDAIMSARGDVLASIEWFFRLHSEGRDSLSKDEVLRLSESLLFLFRNEQSDGYLGAVSQLISQSFEHGGDAAAEATS</sequence>
<dbReference type="Proteomes" id="UP000245946">
    <property type="component" value="Unassembled WGS sequence"/>
</dbReference>
<dbReference type="GO" id="GO:0005096">
    <property type="term" value="F:GTPase activator activity"/>
    <property type="evidence" value="ECO:0007669"/>
    <property type="project" value="TreeGrafter"/>
</dbReference>
<protein>
    <submittedName>
        <fullName evidence="3">Putative MDR1-Mac1p interacting protein</fullName>
    </submittedName>
</protein>
<dbReference type="Gene3D" id="1.10.472.80">
    <property type="entry name" value="Ypt/Rab-GAP domain of gyp1p, domain 3"/>
    <property type="match status" value="1"/>
</dbReference>
<dbReference type="PANTHER" id="PTHR47219:SF20">
    <property type="entry name" value="TBC1 DOMAIN FAMILY MEMBER 2B"/>
    <property type="match status" value="1"/>
</dbReference>
<feature type="compositionally biased region" description="Basic and acidic residues" evidence="1">
    <location>
        <begin position="208"/>
        <end position="224"/>
    </location>
</feature>
<dbReference type="AlphaFoldDB" id="A0A316ZCK1"/>
<dbReference type="OrthoDB" id="17687at2759"/>
<proteinExistence type="predicted"/>
<dbReference type="Gene3D" id="1.10.8.270">
    <property type="entry name" value="putative rabgap domain of human tbc1 domain family member 14 like domains"/>
    <property type="match status" value="1"/>
</dbReference>
<evidence type="ECO:0000259" key="2">
    <source>
        <dbReference type="PROSITE" id="PS50086"/>
    </source>
</evidence>
<feature type="domain" description="Rab-GAP TBC" evidence="2">
    <location>
        <begin position="301"/>
        <end position="489"/>
    </location>
</feature>
<dbReference type="FunFam" id="1.10.472.80:FF:000051">
    <property type="entry name" value="Probable MDR1-Mac1p interacting protein"/>
    <property type="match status" value="1"/>
</dbReference>
<dbReference type="InterPro" id="IPR000195">
    <property type="entry name" value="Rab-GAP-TBC_dom"/>
</dbReference>
<dbReference type="Gene3D" id="1.10.238.10">
    <property type="entry name" value="EF-hand"/>
    <property type="match status" value="1"/>
</dbReference>
<dbReference type="SMART" id="SM00164">
    <property type="entry name" value="TBC"/>
    <property type="match status" value="1"/>
</dbReference>